<accession>A0A839UY34</accession>
<dbReference type="Proteomes" id="UP000557688">
    <property type="component" value="Unassembled WGS sequence"/>
</dbReference>
<proteinExistence type="predicted"/>
<dbReference type="AlphaFoldDB" id="A0A839UY34"/>
<gene>
    <name evidence="3" type="ORF">FHR90_000047</name>
    <name evidence="4" type="ORF">HUK83_13820</name>
</gene>
<feature type="chain" id="PRO_5036240731" evidence="2">
    <location>
        <begin position="23"/>
        <end position="100"/>
    </location>
</feature>
<protein>
    <submittedName>
        <fullName evidence="4">Phosphate starvation-inducible protein PsiF</fullName>
    </submittedName>
</protein>
<evidence type="ECO:0000313" key="4">
    <source>
        <dbReference type="EMBL" id="NVN31403.1"/>
    </source>
</evidence>
<organism evidence="3 5">
    <name type="scientific">Endobacter medicaginis</name>
    <dbReference type="NCBI Taxonomy" id="1181271"/>
    <lineage>
        <taxon>Bacteria</taxon>
        <taxon>Pseudomonadati</taxon>
        <taxon>Pseudomonadota</taxon>
        <taxon>Alphaproteobacteria</taxon>
        <taxon>Acetobacterales</taxon>
        <taxon>Acetobacteraceae</taxon>
        <taxon>Endobacter</taxon>
    </lineage>
</organism>
<dbReference type="RefSeq" id="WP_176625688.1">
    <property type="nucleotide sequence ID" value="NZ_JABXXQ010000365.1"/>
</dbReference>
<comment type="caution">
    <text evidence="3">The sequence shown here is derived from an EMBL/GenBank/DDBJ whole genome shotgun (WGS) entry which is preliminary data.</text>
</comment>
<dbReference type="Proteomes" id="UP000565205">
    <property type="component" value="Unassembled WGS sequence"/>
</dbReference>
<evidence type="ECO:0000256" key="2">
    <source>
        <dbReference type="SAM" id="SignalP"/>
    </source>
</evidence>
<evidence type="ECO:0000256" key="1">
    <source>
        <dbReference type="SAM" id="MobiDB-lite"/>
    </source>
</evidence>
<dbReference type="Pfam" id="PF07769">
    <property type="entry name" value="PsiF_repeat"/>
    <property type="match status" value="2"/>
</dbReference>
<feature type="region of interest" description="Disordered" evidence="1">
    <location>
        <begin position="56"/>
        <end position="77"/>
    </location>
</feature>
<feature type="signal peptide" evidence="2">
    <location>
        <begin position="1"/>
        <end position="22"/>
    </location>
</feature>
<keyword evidence="5" id="KW-1185">Reference proteome</keyword>
<evidence type="ECO:0000313" key="3">
    <source>
        <dbReference type="EMBL" id="MBB3172241.1"/>
    </source>
</evidence>
<keyword evidence="2" id="KW-0732">Signal</keyword>
<sequence>MRIAICTALCGLSLAFAVPARAENAQQTLMKTCNTEAKTKAVAGAARKDFMSHCLRGEPTDAPAKPATPQERMKACNADPQAKTLKGDARKAFMSSCLKK</sequence>
<evidence type="ECO:0000313" key="5">
    <source>
        <dbReference type="Proteomes" id="UP000557688"/>
    </source>
</evidence>
<dbReference type="EMBL" id="JACHXV010000001">
    <property type="protein sequence ID" value="MBB3172241.1"/>
    <property type="molecule type" value="Genomic_DNA"/>
</dbReference>
<dbReference type="InterPro" id="IPR011690">
    <property type="entry name" value="P_starv_induced_PsiF"/>
</dbReference>
<dbReference type="EMBL" id="JABXXQ010000365">
    <property type="protein sequence ID" value="NVN31403.1"/>
    <property type="molecule type" value="Genomic_DNA"/>
</dbReference>
<evidence type="ECO:0000313" key="6">
    <source>
        <dbReference type="Proteomes" id="UP000565205"/>
    </source>
</evidence>
<reference evidence="4 6" key="1">
    <citation type="submission" date="2020-06" db="EMBL/GenBank/DDBJ databases">
        <title>Description of novel acetic acid bacteria.</title>
        <authorList>
            <person name="Sombolestani A."/>
        </authorList>
    </citation>
    <scope>NUCLEOTIDE SEQUENCE [LARGE SCALE GENOMIC DNA]</scope>
    <source>
        <strain evidence="4 6">LMG 26838</strain>
    </source>
</reference>
<reference evidence="3 5" key="2">
    <citation type="submission" date="2020-08" db="EMBL/GenBank/DDBJ databases">
        <title>Genomic Encyclopedia of Type Strains, Phase III (KMG-III): the genomes of soil and plant-associated and newly described type strains.</title>
        <authorList>
            <person name="Whitman W."/>
        </authorList>
    </citation>
    <scope>NUCLEOTIDE SEQUENCE [LARGE SCALE GENOMIC DNA]</scope>
    <source>
        <strain evidence="3 5">CECT 8088</strain>
    </source>
</reference>
<name>A0A839UY34_9PROT</name>